<feature type="compositionally biased region" description="Basic residues" evidence="1">
    <location>
        <begin position="41"/>
        <end position="52"/>
    </location>
</feature>
<accession>A0AA88KR16</accession>
<feature type="region of interest" description="Disordered" evidence="1">
    <location>
        <begin position="1"/>
        <end position="76"/>
    </location>
</feature>
<name>A0AA88KR16_NAELO</name>
<dbReference type="InterPro" id="IPR000210">
    <property type="entry name" value="BTB/POZ_dom"/>
</dbReference>
<dbReference type="PANTHER" id="PTHR24413">
    <property type="entry name" value="SPECKLE-TYPE POZ PROTEIN"/>
    <property type="match status" value="1"/>
</dbReference>
<evidence type="ECO:0000259" key="2">
    <source>
        <dbReference type="PROSITE" id="PS50097"/>
    </source>
</evidence>
<evidence type="ECO:0000256" key="1">
    <source>
        <dbReference type="SAM" id="MobiDB-lite"/>
    </source>
</evidence>
<dbReference type="Gene3D" id="3.30.710.10">
    <property type="entry name" value="Potassium Channel Kv1.1, Chain A"/>
    <property type="match status" value="1"/>
</dbReference>
<evidence type="ECO:0000313" key="3">
    <source>
        <dbReference type="EMBL" id="KAG2392946.1"/>
    </source>
</evidence>
<sequence>MKKELLQKIMQVVKGEERRAEAQSSASSSSSSTKRLPQQKQRNHSSNKKHLAAHSSSSQKPNRGKKEFKPYPLNVPESSPLTDMEYKCHIMSLLKDDLSTLHRVDLLSSDQFPIMDQLRDLLHRISNRIFMKPNKNEMYLCGGLKTLCLLFNQLSTYMFKGAKNETNETMWKLYEEILSDFSFILYKMAEHTKARKVMLSTGILYSIWRVIQQLCAISADENILAEQTSEKENKKFYKLKMNYNSAVESSIVHMNDVMELLSSGLSLSADFAELLKSANRALFDEANEKDEFSNEEVDTFGLQSCDLFLGTSIDLPLEKWTQEAFDEFVRTNTNPQYFIHMNDFDIHLHGIILQARTQDFLEKFFVKWNFENQHSDDQKSNRALGFYILKKDQNISRFALLKFLQIVYTDSLLITSKDIEILRKEFDEQQIHTKHQTKDEDDPIRVFSVDNMLKEQGLLSLIDSLKNESTKEAILNSINMGHSNSNRSSERNQEEESLFDDFDEQLVKDEWELINKRNRSREEEEVLFSKRDKIRRHAIQTGGLEQDMTALFTSISEELYHKENEADVIIQTEGNALGAIDLEICNSDNDYTKKFVNQVLTPTQERGGIFTHRCILAARSEYLRKVFKYECMPKCLPIVEGMDVAELSTMDSVIDCSLKTIEIPNFSYSTLFLVLRFIYCGQNVLKSLASDLNNPHSANNDTQKRNVSEIQTKLSSHPLIPETFIECLIASDLFLLYGLKKFAEQQIVQQLNEKSQQCNKEFLVNLYNISQLYNSEALREKCERLLN</sequence>
<dbReference type="AlphaFoldDB" id="A0AA88KR16"/>
<dbReference type="SUPFAM" id="SSF54695">
    <property type="entry name" value="POZ domain"/>
    <property type="match status" value="1"/>
</dbReference>
<organism evidence="3 4">
    <name type="scientific">Naegleria lovaniensis</name>
    <name type="common">Amoeba</name>
    <dbReference type="NCBI Taxonomy" id="51637"/>
    <lineage>
        <taxon>Eukaryota</taxon>
        <taxon>Discoba</taxon>
        <taxon>Heterolobosea</taxon>
        <taxon>Tetramitia</taxon>
        <taxon>Eutetramitia</taxon>
        <taxon>Vahlkampfiidae</taxon>
        <taxon>Naegleria</taxon>
    </lineage>
</organism>
<dbReference type="Proteomes" id="UP000816034">
    <property type="component" value="Unassembled WGS sequence"/>
</dbReference>
<dbReference type="Pfam" id="PF00651">
    <property type="entry name" value="BTB"/>
    <property type="match status" value="1"/>
</dbReference>
<gene>
    <name evidence="3" type="ORF">C9374_009523</name>
</gene>
<dbReference type="CDD" id="cd18186">
    <property type="entry name" value="BTB_POZ_ZBTB_KLHL-like"/>
    <property type="match status" value="1"/>
</dbReference>
<dbReference type="RefSeq" id="XP_044554840.1">
    <property type="nucleotide sequence ID" value="XM_044699720.1"/>
</dbReference>
<comment type="caution">
    <text evidence="3">The sequence shown here is derived from an EMBL/GenBank/DDBJ whole genome shotgun (WGS) entry which is preliminary data.</text>
</comment>
<evidence type="ECO:0000313" key="4">
    <source>
        <dbReference type="Proteomes" id="UP000816034"/>
    </source>
</evidence>
<dbReference type="PROSITE" id="PS50097">
    <property type="entry name" value="BTB"/>
    <property type="match status" value="1"/>
</dbReference>
<reference evidence="3 4" key="1">
    <citation type="journal article" date="2018" name="BMC Genomics">
        <title>The genome of Naegleria lovaniensis, the basis for a comparative approach to unravel pathogenicity factors of the human pathogenic amoeba N. fowleri.</title>
        <authorList>
            <person name="Liechti N."/>
            <person name="Schurch N."/>
            <person name="Bruggmann R."/>
            <person name="Wittwer M."/>
        </authorList>
    </citation>
    <scope>NUCLEOTIDE SEQUENCE [LARGE SCALE GENOMIC DNA]</scope>
    <source>
        <strain evidence="3 4">ATCC 30569</strain>
    </source>
</reference>
<dbReference type="GeneID" id="68101977"/>
<protein>
    <recommendedName>
        <fullName evidence="2">BTB domain-containing protein</fullName>
    </recommendedName>
</protein>
<keyword evidence="4" id="KW-1185">Reference proteome</keyword>
<dbReference type="InterPro" id="IPR011333">
    <property type="entry name" value="SKP1/BTB/POZ_sf"/>
</dbReference>
<proteinExistence type="predicted"/>
<feature type="domain" description="BTB" evidence="2">
    <location>
        <begin position="596"/>
        <end position="687"/>
    </location>
</feature>
<dbReference type="EMBL" id="PYSW02000003">
    <property type="protein sequence ID" value="KAG2392946.1"/>
    <property type="molecule type" value="Genomic_DNA"/>
</dbReference>